<dbReference type="OrthoDB" id="191139at2759"/>
<name>A0A167TGW9_9AGAM</name>
<accession>A0A167TGW9</accession>
<reference evidence="1 2" key="1">
    <citation type="journal article" date="2016" name="Mol. Biol. Evol.">
        <title>Comparative Genomics of Early-Diverging Mushroom-Forming Fungi Provides Insights into the Origins of Lignocellulose Decay Capabilities.</title>
        <authorList>
            <person name="Nagy L.G."/>
            <person name="Riley R."/>
            <person name="Tritt A."/>
            <person name="Adam C."/>
            <person name="Daum C."/>
            <person name="Floudas D."/>
            <person name="Sun H."/>
            <person name="Yadav J.S."/>
            <person name="Pangilinan J."/>
            <person name="Larsson K.H."/>
            <person name="Matsuura K."/>
            <person name="Barry K."/>
            <person name="Labutti K."/>
            <person name="Kuo R."/>
            <person name="Ohm R.A."/>
            <person name="Bhattacharya S.S."/>
            <person name="Shirouzu T."/>
            <person name="Yoshinaga Y."/>
            <person name="Martin F.M."/>
            <person name="Grigoriev I.V."/>
            <person name="Hibbett D.S."/>
        </authorList>
    </citation>
    <scope>NUCLEOTIDE SEQUENCE [LARGE SCALE GENOMIC DNA]</scope>
    <source>
        <strain evidence="1 2">CBS 109695</strain>
    </source>
</reference>
<dbReference type="Proteomes" id="UP000076532">
    <property type="component" value="Unassembled WGS sequence"/>
</dbReference>
<keyword evidence="2" id="KW-1185">Reference proteome</keyword>
<gene>
    <name evidence="1" type="ORF">FIBSPDRAFT_682199</name>
</gene>
<dbReference type="AlphaFoldDB" id="A0A167TGW9"/>
<feature type="non-terminal residue" evidence="1">
    <location>
        <position position="55"/>
    </location>
</feature>
<evidence type="ECO:0000313" key="1">
    <source>
        <dbReference type="EMBL" id="KZP02928.1"/>
    </source>
</evidence>
<dbReference type="EMBL" id="KV418236">
    <property type="protein sequence ID" value="KZP02928.1"/>
    <property type="molecule type" value="Genomic_DNA"/>
</dbReference>
<evidence type="ECO:0000313" key="2">
    <source>
        <dbReference type="Proteomes" id="UP000076532"/>
    </source>
</evidence>
<protein>
    <submittedName>
        <fullName evidence="1">Uncharacterized protein</fullName>
    </submittedName>
</protein>
<feature type="non-terminal residue" evidence="1">
    <location>
        <position position="1"/>
    </location>
</feature>
<proteinExistence type="predicted"/>
<organism evidence="1 2">
    <name type="scientific">Athelia psychrophila</name>
    <dbReference type="NCBI Taxonomy" id="1759441"/>
    <lineage>
        <taxon>Eukaryota</taxon>
        <taxon>Fungi</taxon>
        <taxon>Dikarya</taxon>
        <taxon>Basidiomycota</taxon>
        <taxon>Agaricomycotina</taxon>
        <taxon>Agaricomycetes</taxon>
        <taxon>Agaricomycetidae</taxon>
        <taxon>Atheliales</taxon>
        <taxon>Atheliaceae</taxon>
        <taxon>Athelia</taxon>
    </lineage>
</organism>
<sequence length="55" mass="6115">YPARYGALTPLYAGTAAGSAQFNGKYFIPWAHEGVPRLDTQDDAIGKKLWSWLDE</sequence>
<dbReference type="STRING" id="436010.A0A167TGW9"/>